<feature type="transmembrane region" description="Helical" evidence="7">
    <location>
        <begin position="367"/>
        <end position="385"/>
    </location>
</feature>
<feature type="transmembrane region" description="Helical" evidence="7">
    <location>
        <begin position="432"/>
        <end position="452"/>
    </location>
</feature>
<keyword evidence="3" id="KW-1003">Cell membrane</keyword>
<feature type="transmembrane region" description="Helical" evidence="7">
    <location>
        <begin position="313"/>
        <end position="332"/>
    </location>
</feature>
<feature type="transmembrane region" description="Helical" evidence="7">
    <location>
        <begin position="175"/>
        <end position="195"/>
    </location>
</feature>
<protein>
    <recommendedName>
        <fullName evidence="8">EccD-like transmembrane domain-containing protein</fullName>
    </recommendedName>
</protein>
<feature type="transmembrane region" description="Helical" evidence="7">
    <location>
        <begin position="255"/>
        <end position="276"/>
    </location>
</feature>
<dbReference type="InterPro" id="IPR024962">
    <property type="entry name" value="YukD-like"/>
</dbReference>
<evidence type="ECO:0000256" key="4">
    <source>
        <dbReference type="ARBA" id="ARBA00022692"/>
    </source>
</evidence>
<dbReference type="InterPro" id="IPR044049">
    <property type="entry name" value="EccD_transm"/>
</dbReference>
<dbReference type="Pfam" id="PF19053">
    <property type="entry name" value="EccD"/>
    <property type="match status" value="1"/>
</dbReference>
<name>A0ABP5I8X2_9ACTN</name>
<dbReference type="EMBL" id="BAAANS010000014">
    <property type="protein sequence ID" value="GAA2096309.1"/>
    <property type="molecule type" value="Genomic_DNA"/>
</dbReference>
<feature type="domain" description="EccD-like transmembrane" evidence="8">
    <location>
        <begin position="121"/>
        <end position="455"/>
    </location>
</feature>
<evidence type="ECO:0000256" key="7">
    <source>
        <dbReference type="SAM" id="Phobius"/>
    </source>
</evidence>
<evidence type="ECO:0000256" key="2">
    <source>
        <dbReference type="ARBA" id="ARBA00006162"/>
    </source>
</evidence>
<dbReference type="Pfam" id="PF08817">
    <property type="entry name" value="YukD"/>
    <property type="match status" value="1"/>
</dbReference>
<dbReference type="Gene3D" id="3.10.20.90">
    <property type="entry name" value="Phosphatidylinositol 3-kinase Catalytic Subunit, Chain A, domain 1"/>
    <property type="match status" value="1"/>
</dbReference>
<dbReference type="NCBIfam" id="TIGR03920">
    <property type="entry name" value="T7SS_EccD"/>
    <property type="match status" value="1"/>
</dbReference>
<keyword evidence="4 7" id="KW-0812">Transmembrane</keyword>
<evidence type="ECO:0000259" key="8">
    <source>
        <dbReference type="Pfam" id="PF19053"/>
    </source>
</evidence>
<evidence type="ECO:0000313" key="9">
    <source>
        <dbReference type="EMBL" id="GAA2096309.1"/>
    </source>
</evidence>
<feature type="transmembrane region" description="Helical" evidence="7">
    <location>
        <begin position="201"/>
        <end position="221"/>
    </location>
</feature>
<feature type="transmembrane region" description="Helical" evidence="7">
    <location>
        <begin position="391"/>
        <end position="411"/>
    </location>
</feature>
<keyword evidence="5 7" id="KW-1133">Transmembrane helix</keyword>
<organism evidence="9 10">
    <name type="scientific">Kitasatospora saccharophila</name>
    <dbReference type="NCBI Taxonomy" id="407973"/>
    <lineage>
        <taxon>Bacteria</taxon>
        <taxon>Bacillati</taxon>
        <taxon>Actinomycetota</taxon>
        <taxon>Actinomycetes</taxon>
        <taxon>Kitasatosporales</taxon>
        <taxon>Streptomycetaceae</taxon>
        <taxon>Kitasatospora</taxon>
    </lineage>
</organism>
<dbReference type="InterPro" id="IPR006707">
    <property type="entry name" value="T7SS_EccD"/>
</dbReference>
<accession>A0ABP5I8X2</accession>
<comment type="subcellular location">
    <subcellularLocation>
        <location evidence="1">Cell membrane</location>
        <topology evidence="1">Multi-pass membrane protein</topology>
    </subcellularLocation>
</comment>
<keyword evidence="10" id="KW-1185">Reference proteome</keyword>
<proteinExistence type="inferred from homology"/>
<comment type="similarity">
    <text evidence="2">Belongs to the EccD/Snm4 family.</text>
</comment>
<evidence type="ECO:0000256" key="1">
    <source>
        <dbReference type="ARBA" id="ARBA00004651"/>
    </source>
</evidence>
<gene>
    <name evidence="9" type="ORF">GCM10009759_25380</name>
</gene>
<dbReference type="PIRSF" id="PIRSF017804">
    <property type="entry name" value="Secretion_EccD1"/>
    <property type="match status" value="1"/>
</dbReference>
<dbReference type="RefSeq" id="WP_344552090.1">
    <property type="nucleotide sequence ID" value="NZ_BAAANS010000014.1"/>
</dbReference>
<feature type="transmembrane region" description="Helical" evidence="7">
    <location>
        <begin position="120"/>
        <end position="140"/>
    </location>
</feature>
<feature type="transmembrane region" description="Helical" evidence="7">
    <location>
        <begin position="228"/>
        <end position="249"/>
    </location>
</feature>
<comment type="caution">
    <text evidence="9">The sequence shown here is derived from an EMBL/GenBank/DDBJ whole genome shotgun (WGS) entry which is preliminary data.</text>
</comment>
<sequence>MSGGTAATGLVRLRFRAPEAAFELALPGDVVLADLLPAVLGWAGPGVEEAGGDHSGWVLQRAGGPPLDEERTLDGLGLRDGEELHLRPGLAPLPEVHFDDLVDGVRTGTLARGDSWRPAATHHLALALALAALGCGLLLLALPGPAAPRCAAAALAALLLLSGSRAVTRQVGDPAIGTALAVAGVAHAAAAAALLPGVTGPARLLAGGSAAAGATVLALALTGAGPLFTGLLTTAVLACGAGGLAAYGVPTTHAAAVTAALAVLFGAFVPALAFRLSGLRLPALPRNADELQQEIDPFPAEDVLARSLVADSYLAALLLAVGTVCAAALALLATARDGGWAVPATVADLSLLLLLHAREIGGRRHRLALLLPGALGLALLALRTGQDAGPAGRLLLFALLACAATALLVAARAVPGRRLLPYWGRAGDLLHSLTALALLPLALQVLGFYGAMRGLAG</sequence>
<evidence type="ECO:0000313" key="10">
    <source>
        <dbReference type="Proteomes" id="UP001500897"/>
    </source>
</evidence>
<keyword evidence="6 7" id="KW-0472">Membrane</keyword>
<dbReference type="Proteomes" id="UP001500897">
    <property type="component" value="Unassembled WGS sequence"/>
</dbReference>
<evidence type="ECO:0000256" key="6">
    <source>
        <dbReference type="ARBA" id="ARBA00023136"/>
    </source>
</evidence>
<reference evidence="10" key="1">
    <citation type="journal article" date="2019" name="Int. J. Syst. Evol. Microbiol.">
        <title>The Global Catalogue of Microorganisms (GCM) 10K type strain sequencing project: providing services to taxonomists for standard genome sequencing and annotation.</title>
        <authorList>
            <consortium name="The Broad Institute Genomics Platform"/>
            <consortium name="The Broad Institute Genome Sequencing Center for Infectious Disease"/>
            <person name="Wu L."/>
            <person name="Ma J."/>
        </authorList>
    </citation>
    <scope>NUCLEOTIDE SEQUENCE [LARGE SCALE GENOMIC DNA]</scope>
    <source>
        <strain evidence="10">JCM 14559</strain>
    </source>
</reference>
<evidence type="ECO:0000256" key="5">
    <source>
        <dbReference type="ARBA" id="ARBA00022989"/>
    </source>
</evidence>
<evidence type="ECO:0000256" key="3">
    <source>
        <dbReference type="ARBA" id="ARBA00022475"/>
    </source>
</evidence>